<dbReference type="VEuPathDB" id="PlasmoDB:PfCD01_140086300"/>
<evidence type="ECO:0000259" key="5">
    <source>
        <dbReference type="Pfam" id="PF15447"/>
    </source>
</evidence>
<reference evidence="8" key="1">
    <citation type="journal article" date="2007" name="BMC Genomics">
        <title>Patterns of gene recombination shape var gene repertoires in Plasmodium falciparum: comparisons of geographically diverse isolates.</title>
        <authorList>
            <person name="Kraemer S.M."/>
            <person name="Kyes S.A."/>
            <person name="Aggarwal G."/>
            <person name="Springer A.L."/>
            <person name="Nelson S.O."/>
            <person name="Christodoulou Z."/>
            <person name="Smith L.M."/>
            <person name="Wang W."/>
            <person name="Levin E."/>
            <person name="Newbold C.I."/>
            <person name="Myler P.J."/>
            <person name="Smith J.D."/>
        </authorList>
    </citation>
    <scope>NUCLEOTIDE SEQUENCE</scope>
    <source>
        <strain evidence="8">IT4/25/5</strain>
    </source>
</reference>
<dbReference type="FunFam" id="1.10.1900.40:FF:000008">
    <property type="entry name" value="Erythrocyte membrane protein 1 (PfEMP1)"/>
    <property type="match status" value="1"/>
</dbReference>
<feature type="compositionally biased region" description="Basic and acidic residues" evidence="1">
    <location>
        <begin position="880"/>
        <end position="891"/>
    </location>
</feature>
<feature type="domain" description="Plasmodium falciparum erythrocyte membrane protein 1 acidic terminal segment" evidence="4">
    <location>
        <begin position="1903"/>
        <end position="2178"/>
    </location>
</feature>
<dbReference type="VEuPathDB" id="PlasmoDB:PfNF54_100045400"/>
<feature type="compositionally biased region" description="Basic and acidic residues" evidence="1">
    <location>
        <begin position="766"/>
        <end position="782"/>
    </location>
</feature>
<feature type="domain" description="Duffy-binding-like" evidence="2">
    <location>
        <begin position="1444"/>
        <end position="1586"/>
    </location>
</feature>
<dbReference type="FunFam" id="1.20.58.830:FF:000001">
    <property type="entry name" value="Erythrocyte membrane protein 1, PfEMP1"/>
    <property type="match status" value="1"/>
</dbReference>
<feature type="region of interest" description="Disordered" evidence="1">
    <location>
        <begin position="925"/>
        <end position="947"/>
    </location>
</feature>
<dbReference type="Pfam" id="PF05424">
    <property type="entry name" value="Duffy_binding"/>
    <property type="match status" value="2"/>
</dbReference>
<dbReference type="VEuPathDB" id="PlasmoDB:PfHB3_040016800"/>
<feature type="compositionally biased region" description="Polar residues" evidence="1">
    <location>
        <begin position="1827"/>
        <end position="1859"/>
    </location>
</feature>
<dbReference type="Gene3D" id="1.20.1310.20">
    <property type="entry name" value="Duffy-antigen binding domain"/>
    <property type="match status" value="2"/>
</dbReference>
<dbReference type="VEuPathDB" id="PlasmoDB:PfNF135_110005200"/>
<dbReference type="Gene3D" id="1.10.1900.40">
    <property type="entry name" value="Acidic terminal segments, variant surface antigen of PfEMP1"/>
    <property type="match status" value="2"/>
</dbReference>
<evidence type="ECO:0000256" key="1">
    <source>
        <dbReference type="SAM" id="MobiDB-lite"/>
    </source>
</evidence>
<dbReference type="Pfam" id="PF15445">
    <property type="entry name" value="ATS"/>
    <property type="match status" value="1"/>
</dbReference>
<gene>
    <name evidence="8" type="primary">IT4_var5</name>
</gene>
<dbReference type="VEuPathDB" id="PlasmoDB:PfNF166_040026800"/>
<evidence type="ECO:0000259" key="6">
    <source>
        <dbReference type="Pfam" id="PF18562"/>
    </source>
</evidence>
<dbReference type="VEuPathDB" id="PlasmoDB:PfTG01_020027700"/>
<dbReference type="Pfam" id="PF15447">
    <property type="entry name" value="NTS"/>
    <property type="match status" value="1"/>
</dbReference>
<dbReference type="InterPro" id="IPR044932">
    <property type="entry name" value="PfEMP1_ATS_sf"/>
</dbReference>
<feature type="region of interest" description="Disordered" evidence="1">
    <location>
        <begin position="1895"/>
        <end position="1915"/>
    </location>
</feature>
<feature type="domain" description="Cysteine-rich interdomain region 1 gamma" evidence="6">
    <location>
        <begin position="1378"/>
        <end position="1428"/>
    </location>
</feature>
<feature type="domain" description="Duffy-binding-like" evidence="7">
    <location>
        <begin position="318"/>
        <end position="476"/>
    </location>
</feature>
<protein>
    <submittedName>
        <fullName evidence="8">Erythrocyte membrane protein 1</fullName>
    </submittedName>
</protein>
<dbReference type="VEuPathDB" id="PlasmoDB:PfKE01_070015400"/>
<feature type="region of interest" description="Disordered" evidence="1">
    <location>
        <begin position="766"/>
        <end position="840"/>
    </location>
</feature>
<feature type="compositionally biased region" description="Acidic residues" evidence="1">
    <location>
        <begin position="791"/>
        <end position="809"/>
    </location>
</feature>
<dbReference type="SUPFAM" id="SSF140924">
    <property type="entry name" value="Duffy binding domain-like"/>
    <property type="match status" value="4"/>
</dbReference>
<feature type="region of interest" description="Disordered" evidence="1">
    <location>
        <begin position="1152"/>
        <end position="1171"/>
    </location>
</feature>
<evidence type="ECO:0000313" key="8">
    <source>
        <dbReference type="EMBL" id="ABM88776.1"/>
    </source>
</evidence>
<dbReference type="Gene3D" id="1.20.58.1930">
    <property type="match status" value="1"/>
</dbReference>
<dbReference type="InterPro" id="IPR042202">
    <property type="entry name" value="Duffy-ag-bd_sf"/>
</dbReference>
<dbReference type="VEuPathDB" id="PlasmoDB:PfSD01_070028100"/>
<dbReference type="FunFam" id="1.10.1900.40:FF:000001">
    <property type="entry name" value="Erythrocyte membrane protein 1"/>
    <property type="match status" value="1"/>
</dbReference>
<dbReference type="VEuPathDB" id="PlasmoDB:PfIT_120045600"/>
<proteinExistence type="predicted"/>
<dbReference type="VEuPathDB" id="PlasmoDB:PfKH01_040027700"/>
<dbReference type="InterPro" id="IPR008602">
    <property type="entry name" value="Duffy-antigen-binding"/>
</dbReference>
<dbReference type="Gene3D" id="1.20.58.830">
    <property type="match status" value="3"/>
</dbReference>
<dbReference type="GO" id="GO:0016020">
    <property type="term" value="C:membrane"/>
    <property type="evidence" value="ECO:0007669"/>
    <property type="project" value="InterPro"/>
</dbReference>
<feature type="compositionally biased region" description="Low complexity" evidence="1">
    <location>
        <begin position="1659"/>
        <end position="1668"/>
    </location>
</feature>
<feature type="domain" description="Duffy-binding-like" evidence="7">
    <location>
        <begin position="1192"/>
        <end position="1333"/>
    </location>
</feature>
<dbReference type="GO" id="GO:0046789">
    <property type="term" value="F:host cell surface receptor binding"/>
    <property type="evidence" value="ECO:0007669"/>
    <property type="project" value="InterPro"/>
</dbReference>
<dbReference type="InterPro" id="IPR029210">
    <property type="entry name" value="PfEMP1_NTS"/>
</dbReference>
<dbReference type="VEuPathDB" id="PlasmoDB:PfKH02_000007800"/>
<dbReference type="InterPro" id="IPR029211">
    <property type="entry name" value="PfEMP1_ATS"/>
</dbReference>
<feature type="domain" description="Duffy-antigen binding" evidence="3">
    <location>
        <begin position="116"/>
        <end position="314"/>
    </location>
</feature>
<dbReference type="VEuPathDB" id="PlasmoDB:PfSN01_060037900"/>
<dbReference type="VEuPathDB" id="PlasmoDB:PfGA01_030005800"/>
<sequence>MAPGGGQVGGDGIDHTSAKNLLDSIGKIVHDQVKSEAEAYKNKLKGDLKKAKGSDETVGTDDPCGLDYTKHFDASGERYPCESLSGKDAKKEERFSDTLGGQCTDSKIKGNKNNCGACAPFRRLHVCVRNLEKMDSTKIKDKNVLLAEVCYAAKYEGTSLKGYHDQHKGTNPDSKICTVLARSFADIGDIVRGRDPFYGNTQESTQREKLEKNLKEIFKEIHNGLDGEAQARYNGDTDNYYKLREDWWTANRHTVWEAITCEAGNDSQYFRPTCGGNEKNSTLAKDKCRCKDEKFTKETDQVPTYFDYVPQFLRWFEEWAEDFCRLRKRKLKDAIQKCRGKDKDGKKLYCDLNRYDCEKTASGKHDFFEEDDCKDCHFSCARFVKWIDNQKLEFLKQKQKYTSEITGVVGGRSRKKRSAHGGSNDNGYESKFYNKLKEKNKYVKVGEFLDLLSKETTCTKNGDIEEEGKIDFKNVKRSSAKNSDDSNKTFYRTTYCEACPWCGAEKVNGQNGKWKAKEENCSPTKEYKSGNMTDIPILTPEERQSGVLKKYNKFCNSANGEKGATGGGQIKNWQCYYDENEKNSEKNNNCVEGTWDTFTQGKKVKPYNPFFWDWVYHMLHDSLDWRNELGSCIDNAKSGQCENKCNSKCECFERWVEKKKEEWKAIKDHFKKQKDIEQETHCDPGVTLELLFMNDELLKNIKDTHANADDIKHIEALLQETVFDGVAAGGPGGAGSYKCTEGAKGKHNTKIDKFLQEEEQFAETCKQKQDECEKKAKPESPLRSDTGTDADGQEDDEDDEDDDDDEESEEEKKEAPAATEGDGSATTQPPATTTPKDEVKVCETVGDALKLDNLKEACKQKYDGKYYGWKCVPTTSGGESDAKDRKRREADSGNPTSDTGSICVPPRRRRLYVGKLEQWATNMEATQARGSEASSTSGSTTPPDPKVELRDAFIKSAAIETFFLWHKYKEEKKREYIEKQRREGELGLLEENKETAEDPNGPQNQLKDGIIPEEFKRQMFYTLGDYRDICVGVKDNDVIKALKDSGDASGKDTMDKIEAKIKSVFPTSAVTTSTPVTQNSEKKREQWWEQHGKHIWEGMICALTYKENGDGAKPIEGESGIKEDPDLKNALFSGENNALKSDYEYKTVKLEDENSGAKQNQTVSTTSDTPTLNNPKLSDFVEIPPFFRWLHEWGSDFCGKRARMLEKIKEECMDGDTQKYSGDGESCKDILPKNDGTVPNLEGPSCAISCRSYRKWIKKKKTEYEKQNKIYGNQKSDAENKPHKTSDNEFVEKLKQYTSIDLFLQKLGPCSKNDTEEDNKKLFEDTNVTFKHTDYCNPCPLTGVKCENGNCNGGTNGKGCKYNKITAENIQNKTNGNGNIEMLVSDDGTNGFNGDLKDCKDAHIFKGIRKDVWKCVNICGYDVCGLKKDNNGIDDKQIILIRALFKRWLEYFLEDYNKIKHKISHCTNNGNGSSCIRGCKDKCICVEQWINTKRKEWTKIKKLYLKQYKNDYRDDYNVKNFLEQGPFLNDVNKAVKPCGTLGEFEKSCGLNGDESSQKKDGHKDAIECMLNKLQEKTKTCQSKHSVQNPENQCKEPPPEDDYEDENEKKVGHPKICGDVIPKEEVKEEGDCDKAVTPDSDTGGNGENEDSRSEEEEEVSGSGDQDSTPAPAPRPEPPKEQETSPPSPTLSDQPTNSISDILSSTIPFGIAIALTSIVFLFLKKKTKASVGNLFQILEIPKSHYGTPTPKSKNRYIPYGTDKYRGKTYIYMEGDSSGDDDKYAFMSDTTDVTSSESEYEELDINDIYVPGSPKYKTLIEVVLEPSGKLSGNTIPTSGKNTPSDTQNDIQSDDIPSSKITDNEWNTLKDDFISQYLQSEQPNDVPNDYSSGDIPTNTNITTTSRHNVDNNTHPTMSRDNVEEKPFIMSIHDRNLYSGEEYSYNINMSTNSGNNNLYSGENNVYGGIDPTGDNRGLTSGKHDSYSGIDLINDSLSGDYDIYDEMLKRKENELFGTNHPKHTTINRVAKPISDDPIHNQLELFHKWLDRHRDMCEKWNNKEELLDKLKEEWENETHSGNTHPSDSNKTLNTDVSIQIHMDNPKPINEFSNMDTYPNNSSMDTILEDLDKPFNEPYYYDMYDDDIYYDVNDDNDISTVDTNAVNVPSKVQIEMDINTKLVKEK</sequence>
<feature type="domain" description="Duffy-binding-like" evidence="2">
    <location>
        <begin position="610"/>
        <end position="771"/>
    </location>
</feature>
<evidence type="ECO:0000259" key="2">
    <source>
        <dbReference type="Pfam" id="PF03011"/>
    </source>
</evidence>
<dbReference type="VEuPathDB" id="PlasmoDB:PfDd2_050005000"/>
<accession>A3R6U6</accession>
<dbReference type="Pfam" id="PF22672">
    <property type="entry name" value="DBL_C"/>
    <property type="match status" value="2"/>
</dbReference>
<evidence type="ECO:0000259" key="4">
    <source>
        <dbReference type="Pfam" id="PF15445"/>
    </source>
</evidence>
<name>A3R6U6_PLAFA</name>
<dbReference type="VEuPathDB" id="PlasmoDB:PfML01_070016400"/>
<dbReference type="FunFam" id="1.20.58.830:FF:000003">
    <property type="entry name" value="Erythrocyte membrane protein 1, PfEMP1"/>
    <property type="match status" value="1"/>
</dbReference>
<dbReference type="VEuPathDB" id="PlasmoDB:PF3D7_1041300"/>
<feature type="region of interest" description="Disordered" evidence="1">
    <location>
        <begin position="867"/>
        <end position="906"/>
    </location>
</feature>
<dbReference type="FunFam" id="1.20.58.1930:FF:000001">
    <property type="entry name" value="Erythrocyte membrane protein 1, PfEMP1"/>
    <property type="match status" value="1"/>
</dbReference>
<dbReference type="InterPro" id="IPR004258">
    <property type="entry name" value="DBL"/>
</dbReference>
<dbReference type="FunFam" id="1.20.1310.20:FF:000001">
    <property type="entry name" value="Erythrocyte membrane protein 1, PfEMP1"/>
    <property type="match status" value="1"/>
</dbReference>
<feature type="domain" description="Plasmodium falciparum erythrocyte membrane protein-1 N-terminal segment" evidence="5">
    <location>
        <begin position="17"/>
        <end position="52"/>
    </location>
</feature>
<evidence type="ECO:0000259" key="7">
    <source>
        <dbReference type="Pfam" id="PF22672"/>
    </source>
</evidence>
<dbReference type="InterPro" id="IPR041480">
    <property type="entry name" value="CIDR1_gamma"/>
</dbReference>
<dbReference type="VEuPathDB" id="PlasmoDB:Pf7G8-2_000552900"/>
<feature type="compositionally biased region" description="Low complexity" evidence="1">
    <location>
        <begin position="825"/>
        <end position="834"/>
    </location>
</feature>
<feature type="region of interest" description="Disordered" evidence="1">
    <location>
        <begin position="1825"/>
        <end position="1859"/>
    </location>
</feature>
<dbReference type="EMBL" id="EF158098">
    <property type="protein sequence ID" value="ABM88776.1"/>
    <property type="molecule type" value="Genomic_DNA"/>
</dbReference>
<dbReference type="VEuPathDB" id="PlasmoDB:PfGB4_110006600"/>
<evidence type="ECO:0000259" key="3">
    <source>
        <dbReference type="Pfam" id="PF05424"/>
    </source>
</evidence>
<dbReference type="Pfam" id="PF03011">
    <property type="entry name" value="PFEMP"/>
    <property type="match status" value="2"/>
</dbReference>
<feature type="compositionally biased region" description="Polar residues" evidence="1">
    <location>
        <begin position="1579"/>
        <end position="1591"/>
    </location>
</feature>
<feature type="compositionally biased region" description="Polar residues" evidence="1">
    <location>
        <begin position="1156"/>
        <end position="1171"/>
    </location>
</feature>
<organism evidence="8">
    <name type="scientific">Plasmodium falciparum</name>
    <name type="common">malaria parasite P. falciparum</name>
    <dbReference type="NCBI Taxonomy" id="5833"/>
    <lineage>
        <taxon>Eukaryota</taxon>
        <taxon>Sar</taxon>
        <taxon>Alveolata</taxon>
        <taxon>Apicomplexa</taxon>
        <taxon>Aconoidasida</taxon>
        <taxon>Haemosporida</taxon>
        <taxon>Plasmodiidae</taxon>
        <taxon>Plasmodium</taxon>
        <taxon>Plasmodium (Laverania)</taxon>
    </lineage>
</organism>
<dbReference type="VEuPathDB" id="PlasmoDB:PfGN01_070017200"/>
<dbReference type="Pfam" id="PF18562">
    <property type="entry name" value="CIDR1_gamma"/>
    <property type="match status" value="1"/>
</dbReference>
<feature type="region of interest" description="Disordered" evidence="1">
    <location>
        <begin position="988"/>
        <end position="1007"/>
    </location>
</feature>
<feature type="region of interest" description="Disordered" evidence="1">
    <location>
        <begin position="1579"/>
        <end position="1697"/>
    </location>
</feature>
<feature type="domain" description="Duffy-antigen binding" evidence="3">
    <location>
        <begin position="902"/>
        <end position="1123"/>
    </location>
</feature>
<feature type="compositionally biased region" description="Polar residues" evidence="1">
    <location>
        <begin position="1688"/>
        <end position="1697"/>
    </location>
</feature>
<dbReference type="InterPro" id="IPR054595">
    <property type="entry name" value="DBL_C"/>
</dbReference>
<dbReference type="VEuPathDB" id="PlasmoDB:Pf7G8_140084600"/>
<feature type="non-terminal residue" evidence="8">
    <location>
        <position position="2178"/>
    </location>
</feature>